<dbReference type="InterPro" id="IPR008979">
    <property type="entry name" value="Galactose-bd-like_sf"/>
</dbReference>
<name>A0ABV9WHP6_9ACTN</name>
<evidence type="ECO:0000313" key="4">
    <source>
        <dbReference type="EMBL" id="MFC5007909.1"/>
    </source>
</evidence>
<dbReference type="EMBL" id="JBHSIU010000130">
    <property type="protein sequence ID" value="MFC5007909.1"/>
    <property type="molecule type" value="Genomic_DNA"/>
</dbReference>
<dbReference type="InterPro" id="IPR012334">
    <property type="entry name" value="Pectin_lyas_fold"/>
</dbReference>
<feature type="domain" description="CBM6" evidence="3">
    <location>
        <begin position="317"/>
        <end position="439"/>
    </location>
</feature>
<dbReference type="InterPro" id="IPR005084">
    <property type="entry name" value="CBM6"/>
</dbReference>
<dbReference type="PANTHER" id="PTHR43863">
    <property type="entry name" value="HYDROLASE, PUTATIVE (AFU_ORTHOLOGUE AFUA_1G03140)-RELATED"/>
    <property type="match status" value="1"/>
</dbReference>
<feature type="domain" description="CBM6" evidence="3">
    <location>
        <begin position="170"/>
        <end position="298"/>
    </location>
</feature>
<dbReference type="PANTHER" id="PTHR43863:SF2">
    <property type="entry name" value="MALTASE-GLUCOAMYLASE"/>
    <property type="match status" value="1"/>
</dbReference>
<feature type="chain" id="PRO_5046360065" evidence="2">
    <location>
        <begin position="25"/>
        <end position="970"/>
    </location>
</feature>
<evidence type="ECO:0000313" key="5">
    <source>
        <dbReference type="Proteomes" id="UP001595912"/>
    </source>
</evidence>
<dbReference type="InterPro" id="IPR006626">
    <property type="entry name" value="PbH1"/>
</dbReference>
<proteinExistence type="predicted"/>
<sequence>MLRRSRLLAIGAATLVAATSITLAATLRAEAATTTYQAESAALSGGAATATDHSGYTGSGFVGGYVDGNKGNAATTFSVGVSGTASRTLTLRYANGTGSAKTLSLYVNGSRVTQVTLNATANWDSWGTRVDTVALNNGTNSVAYRFDTADSGNVNLDSLVVADVPAPPAGTYEAESATLSGGTVVATDHSGFTGTGFVGGYTDELRGNAATTFSVSRSGAGSSSLTLRYANGTGSAMTLSLYVNGSRVTQVSLPATANWDSWGTRVDTVSLNNGTNSVAYRFDTADSGNVNLDNLVVASVATSPTPSPSQSTPPASGGAELETAFLSGGPTVATSIGGYTGSGYATGFTAVGARAIRTVNVGAAGNAATTLRYTNSTGSAKTLSTYANGVKVGQLALPAGGGWLTVAQTLPLRAGLNLIGYQYDSGDSGNVALDNVAVAGSAALAARGATVPYTEYEAESGTTNGVAIGPDRAYLTVAAEASGRRAVRLDNAGKYVQFTLSKPTNSLVVRASVPDNAAGTGTSANLAVYAGGAKVKDLPVSSTYSWVYGAYPYNNNPAGGEAHRFFDEFRTTLPSYPAGTVLKLQNDGGTPITVDLIDTEVVAPALSAPANSLSIVDYGAVSGSGDDTGAFNTAVAAARSQGRTLWLPAGTWDITSRINVDNVTVRGAGMWHTTVRGANGKGGFFATGPRVQLADFTIAGDVRYRDDANFDAALEGNFGTGSLLHNLWIEHTKVGLWASSGTDGLYVAGVRIRDTFADGVNLNGDLRNTRVDQSVLRNTGDDALAMWSNSAPVTNTAFTFNTAQLPMLANTAAIYGGSGNRIEDNLFSDTVYASSGIAISTWHGAQPFAGTTSVQRNTLTRTGGYERNWGSSIGGLWFYAEARDITSTVLVKDVDILDSSYQGLLMTWQRTISGVTFDHVRIAGAGTYGIEISAAGSSTFNYVTVSGAASGGLLNNTGYTLVRGPGNSGF</sequence>
<dbReference type="Pfam" id="PF22816">
    <property type="entry name" value="CatAgl_D2"/>
    <property type="match status" value="1"/>
</dbReference>
<dbReference type="Pfam" id="PF03422">
    <property type="entry name" value="CBM_6"/>
    <property type="match status" value="1"/>
</dbReference>
<keyword evidence="2" id="KW-0732">Signal</keyword>
<protein>
    <submittedName>
        <fullName evidence="4">CBM35 domain-containing protein</fullName>
    </submittedName>
</protein>
<keyword evidence="5" id="KW-1185">Reference proteome</keyword>
<dbReference type="Gene3D" id="2.60.120.260">
    <property type="entry name" value="Galactose-binding domain-like"/>
    <property type="match status" value="4"/>
</dbReference>
<evidence type="ECO:0000256" key="2">
    <source>
        <dbReference type="SAM" id="SignalP"/>
    </source>
</evidence>
<organism evidence="4 5">
    <name type="scientific">Dactylosporangium cerinum</name>
    <dbReference type="NCBI Taxonomy" id="1434730"/>
    <lineage>
        <taxon>Bacteria</taxon>
        <taxon>Bacillati</taxon>
        <taxon>Actinomycetota</taxon>
        <taxon>Actinomycetes</taxon>
        <taxon>Micromonosporales</taxon>
        <taxon>Micromonosporaceae</taxon>
        <taxon>Dactylosporangium</taxon>
    </lineage>
</organism>
<feature type="signal peptide" evidence="2">
    <location>
        <begin position="1"/>
        <end position="24"/>
    </location>
</feature>
<dbReference type="InterPro" id="IPR051816">
    <property type="entry name" value="Glycosyl_Hydrolase_31"/>
</dbReference>
<feature type="region of interest" description="Disordered" evidence="1">
    <location>
        <begin position="301"/>
        <end position="322"/>
    </location>
</feature>
<dbReference type="CDD" id="cd14490">
    <property type="entry name" value="CBM6-CBM35-CBM36_like_1"/>
    <property type="match status" value="1"/>
</dbReference>
<dbReference type="InterPro" id="IPR055149">
    <property type="entry name" value="Agl_cat_D2"/>
</dbReference>
<evidence type="ECO:0000256" key="1">
    <source>
        <dbReference type="SAM" id="MobiDB-lite"/>
    </source>
</evidence>
<dbReference type="InterPro" id="IPR033801">
    <property type="entry name" value="CBM6-CBM35-CBM36-like_1"/>
</dbReference>
<comment type="caution">
    <text evidence="4">The sequence shown here is derived from an EMBL/GenBank/DDBJ whole genome shotgun (WGS) entry which is preliminary data.</text>
</comment>
<feature type="domain" description="CBM6" evidence="3">
    <location>
        <begin position="34"/>
        <end position="162"/>
    </location>
</feature>
<dbReference type="Pfam" id="PF16990">
    <property type="entry name" value="CBM_35"/>
    <property type="match status" value="1"/>
</dbReference>
<dbReference type="CDD" id="cd04083">
    <property type="entry name" value="CBM35_Lmo2446-like"/>
    <property type="match status" value="3"/>
</dbReference>
<evidence type="ECO:0000259" key="3">
    <source>
        <dbReference type="PROSITE" id="PS51175"/>
    </source>
</evidence>
<dbReference type="SMART" id="SM00710">
    <property type="entry name" value="PbH1"/>
    <property type="match status" value="8"/>
</dbReference>
<gene>
    <name evidence="4" type="ORF">ACFPIJ_60130</name>
</gene>
<dbReference type="PROSITE" id="PS51175">
    <property type="entry name" value="CBM6"/>
    <property type="match status" value="3"/>
</dbReference>
<dbReference type="InterPro" id="IPR011050">
    <property type="entry name" value="Pectin_lyase_fold/virulence"/>
</dbReference>
<dbReference type="RefSeq" id="WP_380128552.1">
    <property type="nucleotide sequence ID" value="NZ_JBHSIU010000130.1"/>
</dbReference>
<accession>A0ABV9WHP6</accession>
<dbReference type="Pfam" id="PF22815">
    <property type="entry name" value="CatAgl_D1"/>
    <property type="match status" value="1"/>
</dbReference>
<dbReference type="SUPFAM" id="SSF51126">
    <property type="entry name" value="Pectin lyase-like"/>
    <property type="match status" value="2"/>
</dbReference>
<dbReference type="Gene3D" id="2.160.20.10">
    <property type="entry name" value="Single-stranded right-handed beta-helix, Pectin lyase-like"/>
    <property type="match status" value="1"/>
</dbReference>
<feature type="compositionally biased region" description="Low complexity" evidence="1">
    <location>
        <begin position="301"/>
        <end position="316"/>
    </location>
</feature>
<reference evidence="5" key="1">
    <citation type="journal article" date="2019" name="Int. J. Syst. Evol. Microbiol.">
        <title>The Global Catalogue of Microorganisms (GCM) 10K type strain sequencing project: providing services to taxonomists for standard genome sequencing and annotation.</title>
        <authorList>
            <consortium name="The Broad Institute Genomics Platform"/>
            <consortium name="The Broad Institute Genome Sequencing Center for Infectious Disease"/>
            <person name="Wu L."/>
            <person name="Ma J."/>
        </authorList>
    </citation>
    <scope>NUCLEOTIDE SEQUENCE [LARGE SCALE GENOMIC DNA]</scope>
    <source>
        <strain evidence="5">CGMCC 4.7152</strain>
    </source>
</reference>
<dbReference type="SUPFAM" id="SSF49785">
    <property type="entry name" value="Galactose-binding domain-like"/>
    <property type="match status" value="3"/>
</dbReference>
<dbReference type="Proteomes" id="UP001595912">
    <property type="component" value="Unassembled WGS sequence"/>
</dbReference>